<dbReference type="RefSeq" id="WP_249699849.1">
    <property type="nucleotide sequence ID" value="NZ_JAMFLX010000014.1"/>
</dbReference>
<comment type="function">
    <text evidence="9">Part of the twin-arginine translocation (Tat) system that transports large folded proteins containing a characteristic twin-arginine motif in their signal peptide across membranes. Together with TatC, TatB is part of a receptor directly interacting with Tat signal peptides. TatB may form an oligomeric binding site that transiently accommodates folded Tat precursor proteins before their translocation.</text>
</comment>
<keyword evidence="7 9" id="KW-0811">Translocation</keyword>
<dbReference type="EMBL" id="JAMFLX010000014">
    <property type="protein sequence ID" value="MCL6270601.1"/>
    <property type="molecule type" value="Genomic_DNA"/>
</dbReference>
<dbReference type="InterPro" id="IPR018448">
    <property type="entry name" value="TatB"/>
</dbReference>
<organism evidence="11 12">
    <name type="scientific">Parendozoicomonas callyspongiae</name>
    <dbReference type="NCBI Taxonomy" id="2942213"/>
    <lineage>
        <taxon>Bacteria</taxon>
        <taxon>Pseudomonadati</taxon>
        <taxon>Pseudomonadota</taxon>
        <taxon>Gammaproteobacteria</taxon>
        <taxon>Oceanospirillales</taxon>
        <taxon>Endozoicomonadaceae</taxon>
        <taxon>Parendozoicomonas</taxon>
    </lineage>
</organism>
<dbReference type="PRINTS" id="PR01506">
    <property type="entry name" value="TATBPROTEIN"/>
</dbReference>
<comment type="caution">
    <text evidence="11">The sequence shown here is derived from an EMBL/GenBank/DDBJ whole genome shotgun (WGS) entry which is preliminary data.</text>
</comment>
<dbReference type="Proteomes" id="UP001203338">
    <property type="component" value="Unassembled WGS sequence"/>
</dbReference>
<keyword evidence="2 9" id="KW-0813">Transport</keyword>
<keyword evidence="8 9" id="KW-0472">Membrane</keyword>
<evidence type="ECO:0000256" key="2">
    <source>
        <dbReference type="ARBA" id="ARBA00022448"/>
    </source>
</evidence>
<dbReference type="InterPro" id="IPR003369">
    <property type="entry name" value="TatA/B/E"/>
</dbReference>
<dbReference type="Pfam" id="PF02416">
    <property type="entry name" value="TatA_B_E"/>
    <property type="match status" value="1"/>
</dbReference>
<keyword evidence="5 9" id="KW-0653">Protein transport</keyword>
<evidence type="ECO:0000256" key="8">
    <source>
        <dbReference type="ARBA" id="ARBA00023136"/>
    </source>
</evidence>
<name>A0ABT0PH73_9GAMM</name>
<evidence type="ECO:0000313" key="12">
    <source>
        <dbReference type="Proteomes" id="UP001203338"/>
    </source>
</evidence>
<dbReference type="PANTHER" id="PTHR33162">
    <property type="entry name" value="SEC-INDEPENDENT PROTEIN TRANSLOCASE PROTEIN TATA, CHLOROPLASTIC"/>
    <property type="match status" value="1"/>
</dbReference>
<comment type="subcellular location">
    <subcellularLocation>
        <location evidence="9">Cell membrane</location>
        <topology evidence="9">Single-pass membrane protein</topology>
    </subcellularLocation>
    <subcellularLocation>
        <location evidence="1">Membrane</location>
        <topology evidence="1">Single-pass membrane protein</topology>
    </subcellularLocation>
</comment>
<comment type="subunit">
    <text evidence="9">The Tat system comprises two distinct complexes: a TatABC complex, containing multiple copies of TatA, TatB and TatC subunits, and a separate TatA complex, containing only TatA subunits. Substrates initially bind to the TatABC complex, which probably triggers association of the separate TatA complex to form the active translocon.</text>
</comment>
<comment type="similarity">
    <text evidence="9">Belongs to the TatB family.</text>
</comment>
<keyword evidence="6 9" id="KW-1133">Transmembrane helix</keyword>
<reference evidence="11 12" key="1">
    <citation type="submission" date="2022-05" db="EMBL/GenBank/DDBJ databases">
        <authorList>
            <person name="Park J.-S."/>
        </authorList>
    </citation>
    <scope>NUCLEOTIDE SEQUENCE [LARGE SCALE GENOMIC DNA]</scope>
    <source>
        <strain evidence="11 12">2012CJ34-2</strain>
    </source>
</reference>
<accession>A0ABT0PH73</accession>
<gene>
    <name evidence="9 11" type="primary">tatB</name>
    <name evidence="11" type="ORF">M3P05_11765</name>
</gene>
<feature type="region of interest" description="Disordered" evidence="10">
    <location>
        <begin position="83"/>
        <end position="115"/>
    </location>
</feature>
<dbReference type="HAMAP" id="MF_00237">
    <property type="entry name" value="TatB"/>
    <property type="match status" value="1"/>
</dbReference>
<keyword evidence="4 9" id="KW-0812">Transmembrane</keyword>
<evidence type="ECO:0000256" key="9">
    <source>
        <dbReference type="HAMAP-Rule" id="MF_00237"/>
    </source>
</evidence>
<evidence type="ECO:0000256" key="7">
    <source>
        <dbReference type="ARBA" id="ARBA00023010"/>
    </source>
</evidence>
<proteinExistence type="inferred from homology"/>
<evidence type="ECO:0000256" key="5">
    <source>
        <dbReference type="ARBA" id="ARBA00022927"/>
    </source>
</evidence>
<sequence length="115" mass="12896">MFDIGFLELLIVALIALIVLGPERLPTAIKVTAIWVGRIKRSFQNVRSEIERELNADEIRRDVHNAAVMDELKKAREDLEREVGSVRSDLQSATDDINAADKRNVQSADNPNDKG</sequence>
<evidence type="ECO:0000256" key="10">
    <source>
        <dbReference type="SAM" id="MobiDB-lite"/>
    </source>
</evidence>
<protein>
    <recommendedName>
        <fullName evidence="9">Sec-independent protein translocase protein TatB</fullName>
    </recommendedName>
</protein>
<keyword evidence="12" id="KW-1185">Reference proteome</keyword>
<evidence type="ECO:0000256" key="3">
    <source>
        <dbReference type="ARBA" id="ARBA00022475"/>
    </source>
</evidence>
<evidence type="ECO:0000256" key="1">
    <source>
        <dbReference type="ARBA" id="ARBA00004167"/>
    </source>
</evidence>
<evidence type="ECO:0000313" key="11">
    <source>
        <dbReference type="EMBL" id="MCL6270601.1"/>
    </source>
</evidence>
<feature type="compositionally biased region" description="Polar residues" evidence="10">
    <location>
        <begin position="105"/>
        <end position="115"/>
    </location>
</feature>
<evidence type="ECO:0000256" key="4">
    <source>
        <dbReference type="ARBA" id="ARBA00022692"/>
    </source>
</evidence>
<dbReference type="PANTHER" id="PTHR33162:SF1">
    <property type="entry name" value="SEC-INDEPENDENT PROTEIN TRANSLOCASE PROTEIN TATA, CHLOROPLASTIC"/>
    <property type="match status" value="1"/>
</dbReference>
<keyword evidence="3 9" id="KW-1003">Cell membrane</keyword>
<dbReference type="Gene3D" id="1.20.5.3310">
    <property type="match status" value="1"/>
</dbReference>
<dbReference type="NCBIfam" id="TIGR01410">
    <property type="entry name" value="tatB"/>
    <property type="match status" value="1"/>
</dbReference>
<evidence type="ECO:0000256" key="6">
    <source>
        <dbReference type="ARBA" id="ARBA00022989"/>
    </source>
</evidence>